<dbReference type="Proteomes" id="UP000501648">
    <property type="component" value="Chromosome"/>
</dbReference>
<dbReference type="EMBL" id="CP008956">
    <property type="protein sequence ID" value="QJQ00894.1"/>
    <property type="molecule type" value="Genomic_DNA"/>
</dbReference>
<gene>
    <name evidence="1" type="ORF">C798_11815</name>
</gene>
<evidence type="ECO:0008006" key="3">
    <source>
        <dbReference type="Google" id="ProtNLM"/>
    </source>
</evidence>
<dbReference type="InterPro" id="IPR011990">
    <property type="entry name" value="TPR-like_helical_dom_sf"/>
</dbReference>
<dbReference type="Gene3D" id="1.25.40.10">
    <property type="entry name" value="Tetratricopeptide repeat domain"/>
    <property type="match status" value="1"/>
</dbReference>
<dbReference type="SUPFAM" id="SSF48452">
    <property type="entry name" value="TPR-like"/>
    <property type="match status" value="1"/>
</dbReference>
<reference evidence="1 2" key="1">
    <citation type="journal article" date="2012" name="J. Bacteriol.">
        <title>Genome sequence of the pathogenic Herbaspirillum seropedicae strain Os34, isolated from rice roots.</title>
        <authorList>
            <person name="Ye W."/>
            <person name="Ye S."/>
            <person name="Liu J."/>
            <person name="Chang S."/>
            <person name="Chen M."/>
            <person name="Zhu B."/>
            <person name="Guo L."/>
            <person name="An Q."/>
        </authorList>
    </citation>
    <scope>NUCLEOTIDE SEQUENCE [LARGE SCALE GENOMIC DNA]</scope>
    <source>
        <strain evidence="1 2">Os34</strain>
    </source>
</reference>
<protein>
    <recommendedName>
        <fullName evidence="3">Tetratricopeptide repeat-containing protein</fullName>
    </recommendedName>
</protein>
<evidence type="ECO:0000313" key="2">
    <source>
        <dbReference type="Proteomes" id="UP000501648"/>
    </source>
</evidence>
<name>A0A6M3ZQH6_9BURK</name>
<organism evidence="1 2">
    <name type="scientific">Herbaspirillum rubrisubalbicans Os34</name>
    <dbReference type="NCBI Taxonomy" id="1235827"/>
    <lineage>
        <taxon>Bacteria</taxon>
        <taxon>Pseudomonadati</taxon>
        <taxon>Pseudomonadota</taxon>
        <taxon>Betaproteobacteria</taxon>
        <taxon>Burkholderiales</taxon>
        <taxon>Oxalobacteraceae</taxon>
        <taxon>Herbaspirillum</taxon>
    </lineage>
</organism>
<sequence length="135" mass="14479">MLPPAVSADRILAATLQHYNAGRFPEAEQASRALLALVPQHPAAHQLLAMLARNRQDLAQARQHILLTVRISRSCSSEKALAGICRTHSGIISRARRGRGNKSASAGAQRKRMWGVAAVGKTATISLAWEGVQLA</sequence>
<dbReference type="AlphaFoldDB" id="A0A6M3ZQH6"/>
<proteinExistence type="predicted"/>
<accession>A0A6M3ZQH6</accession>
<evidence type="ECO:0000313" key="1">
    <source>
        <dbReference type="EMBL" id="QJQ00894.1"/>
    </source>
</evidence>
<dbReference type="RefSeq" id="WP_017451096.1">
    <property type="nucleotide sequence ID" value="NZ_CP008956.1"/>
</dbReference>